<accession>A0ABQ0SMU3</accession>
<proteinExistence type="predicted"/>
<keyword evidence="1" id="KW-0472">Membrane</keyword>
<name>A0ABQ0SMU3_9BACL</name>
<evidence type="ECO:0000313" key="3">
    <source>
        <dbReference type="Proteomes" id="UP000317180"/>
    </source>
</evidence>
<dbReference type="RefSeq" id="WP_242507479.1">
    <property type="nucleotide sequence ID" value="NZ_BJOD01000011.1"/>
</dbReference>
<keyword evidence="3" id="KW-1185">Reference proteome</keyword>
<feature type="transmembrane region" description="Helical" evidence="1">
    <location>
        <begin position="68"/>
        <end position="91"/>
    </location>
</feature>
<protein>
    <submittedName>
        <fullName evidence="2">Uncharacterized protein</fullName>
    </submittedName>
</protein>
<keyword evidence="1" id="KW-1133">Transmembrane helix</keyword>
<keyword evidence="1" id="KW-0812">Transmembrane</keyword>
<dbReference type="GeneID" id="82810853"/>
<evidence type="ECO:0000256" key="1">
    <source>
        <dbReference type="SAM" id="Phobius"/>
    </source>
</evidence>
<organism evidence="2 3">
    <name type="scientific">Brevibacillus agri</name>
    <dbReference type="NCBI Taxonomy" id="51101"/>
    <lineage>
        <taxon>Bacteria</taxon>
        <taxon>Bacillati</taxon>
        <taxon>Bacillota</taxon>
        <taxon>Bacilli</taxon>
        <taxon>Bacillales</taxon>
        <taxon>Paenibacillaceae</taxon>
        <taxon>Brevibacillus</taxon>
    </lineage>
</organism>
<sequence>MAERFLAGLLASFLFTFGAAIFYFQDRFMVLPTAMFTFPTVFVLGLPQSVAIDWLLRPLRSRKRSRVVVLLEALLYAVAGIAATALLLWLVTGELFKGISSFY</sequence>
<feature type="transmembrane region" description="Helical" evidence="1">
    <location>
        <begin position="36"/>
        <end position="56"/>
    </location>
</feature>
<dbReference type="Proteomes" id="UP000317180">
    <property type="component" value="Unassembled WGS sequence"/>
</dbReference>
<comment type="caution">
    <text evidence="2">The sequence shown here is derived from an EMBL/GenBank/DDBJ whole genome shotgun (WGS) entry which is preliminary data.</text>
</comment>
<gene>
    <name evidence="2" type="ORF">BAG01nite_12480</name>
</gene>
<dbReference type="EMBL" id="BJOD01000011">
    <property type="protein sequence ID" value="GED25146.1"/>
    <property type="molecule type" value="Genomic_DNA"/>
</dbReference>
<reference evidence="2 3" key="1">
    <citation type="submission" date="2019-06" db="EMBL/GenBank/DDBJ databases">
        <title>Whole genome shotgun sequence of Brevibacillus agri NBRC 15538.</title>
        <authorList>
            <person name="Hosoyama A."/>
            <person name="Uohara A."/>
            <person name="Ohji S."/>
            <person name="Ichikawa N."/>
        </authorList>
    </citation>
    <scope>NUCLEOTIDE SEQUENCE [LARGE SCALE GENOMIC DNA]</scope>
    <source>
        <strain evidence="2 3">NBRC 15538</strain>
    </source>
</reference>
<evidence type="ECO:0000313" key="2">
    <source>
        <dbReference type="EMBL" id="GED25146.1"/>
    </source>
</evidence>